<keyword evidence="2 5" id="KW-0812">Transmembrane</keyword>
<evidence type="ECO:0000256" key="2">
    <source>
        <dbReference type="ARBA" id="ARBA00022692"/>
    </source>
</evidence>
<dbReference type="Proteomes" id="UP001068379">
    <property type="component" value="Unassembled WGS sequence"/>
</dbReference>
<organism evidence="6 7">
    <name type="scientific">Castellaniella denitrificans</name>
    <dbReference type="NCBI Taxonomy" id="56119"/>
    <lineage>
        <taxon>Bacteria</taxon>
        <taxon>Pseudomonadati</taxon>
        <taxon>Pseudomonadota</taxon>
        <taxon>Betaproteobacteria</taxon>
        <taxon>Burkholderiales</taxon>
        <taxon>Alcaligenaceae</taxon>
        <taxon>Castellaniella</taxon>
    </lineage>
</organism>
<sequence length="113" mass="12943">MSNTPENTYPVFKGLGRKPTFLGVPTTLLLAAFSVVAMIAMTVGLAWWGLLLIVIPTIKIVTREDDKAFDVLWLEFKTRARNRNKRFWAGSSYAPIGYDTRRPWVRLIERKSQ</sequence>
<dbReference type="Pfam" id="PF05101">
    <property type="entry name" value="VirB3"/>
    <property type="match status" value="1"/>
</dbReference>
<evidence type="ECO:0000256" key="3">
    <source>
        <dbReference type="ARBA" id="ARBA00022989"/>
    </source>
</evidence>
<evidence type="ECO:0000313" key="6">
    <source>
        <dbReference type="EMBL" id="MCZ4328485.1"/>
    </source>
</evidence>
<evidence type="ECO:0000313" key="7">
    <source>
        <dbReference type="Proteomes" id="UP001068379"/>
    </source>
</evidence>
<feature type="transmembrane region" description="Helical" evidence="5">
    <location>
        <begin position="28"/>
        <end position="55"/>
    </location>
</feature>
<proteinExistence type="predicted"/>
<dbReference type="InterPro" id="IPR007792">
    <property type="entry name" value="T4SS_VirB3/TrbD/AvhB"/>
</dbReference>
<keyword evidence="7" id="KW-1185">Reference proteome</keyword>
<gene>
    <name evidence="6" type="ORF">O4H32_00770</name>
</gene>
<evidence type="ECO:0000256" key="4">
    <source>
        <dbReference type="ARBA" id="ARBA00023136"/>
    </source>
</evidence>
<comment type="caution">
    <text evidence="6">The sequence shown here is derived from an EMBL/GenBank/DDBJ whole genome shotgun (WGS) entry which is preliminary data.</text>
</comment>
<evidence type="ECO:0000256" key="5">
    <source>
        <dbReference type="SAM" id="Phobius"/>
    </source>
</evidence>
<protein>
    <submittedName>
        <fullName evidence="6">VirB3 family type IV secretion system protein</fullName>
    </submittedName>
</protein>
<keyword evidence="3 5" id="KW-1133">Transmembrane helix</keyword>
<keyword evidence="4 5" id="KW-0472">Membrane</keyword>
<dbReference type="RefSeq" id="WP_269355794.1">
    <property type="nucleotide sequence ID" value="NZ_JAPWHE010000001.1"/>
</dbReference>
<name>A0ABT4M207_9BURK</name>
<dbReference type="EMBL" id="JAPWHE010000001">
    <property type="protein sequence ID" value="MCZ4328485.1"/>
    <property type="molecule type" value="Genomic_DNA"/>
</dbReference>
<accession>A0ABT4M207</accession>
<reference evidence="6" key="1">
    <citation type="submission" date="2022-12" db="EMBL/GenBank/DDBJ databases">
        <title>Bacterial isolates from different developmental stages of Nematostella vectensis.</title>
        <authorList>
            <person name="Fraune S."/>
        </authorList>
    </citation>
    <scope>NUCLEOTIDE SEQUENCE</scope>
    <source>
        <strain evidence="6">G21619-S1</strain>
    </source>
</reference>
<evidence type="ECO:0000256" key="1">
    <source>
        <dbReference type="ARBA" id="ARBA00004370"/>
    </source>
</evidence>
<comment type="subcellular location">
    <subcellularLocation>
        <location evidence="1">Membrane</location>
    </subcellularLocation>
</comment>